<comment type="similarity">
    <text evidence="4 9">Belongs to the SurE nucleotidase family.</text>
</comment>
<comment type="catalytic activity">
    <reaction evidence="1 9">
        <text>a ribonucleoside 5'-phosphate + H2O = a ribonucleoside + phosphate</text>
        <dbReference type="Rhea" id="RHEA:12484"/>
        <dbReference type="ChEBI" id="CHEBI:15377"/>
        <dbReference type="ChEBI" id="CHEBI:18254"/>
        <dbReference type="ChEBI" id="CHEBI:43474"/>
        <dbReference type="ChEBI" id="CHEBI:58043"/>
        <dbReference type="EC" id="3.1.3.5"/>
    </reaction>
</comment>
<comment type="subcellular location">
    <subcellularLocation>
        <location evidence="3 9">Cytoplasm</location>
    </subcellularLocation>
</comment>
<dbReference type="RefSeq" id="WP_115218610.1">
    <property type="nucleotide sequence ID" value="NZ_UHIA01000004.1"/>
</dbReference>
<dbReference type="InterPro" id="IPR030048">
    <property type="entry name" value="SurE"/>
</dbReference>
<gene>
    <name evidence="9 11" type="primary">surE</name>
    <name evidence="11" type="ORF">NCTC10717_01427</name>
</gene>
<comment type="function">
    <text evidence="9">Nucleotidase that shows phosphatase activity on nucleoside 5'-monophosphates.</text>
</comment>
<evidence type="ECO:0000256" key="7">
    <source>
        <dbReference type="ARBA" id="ARBA00022741"/>
    </source>
</evidence>
<keyword evidence="12" id="KW-1185">Reference proteome</keyword>
<dbReference type="GO" id="GO:0000166">
    <property type="term" value="F:nucleotide binding"/>
    <property type="evidence" value="ECO:0007669"/>
    <property type="project" value="UniProtKB-KW"/>
</dbReference>
<accession>A0A380MZE6</accession>
<keyword evidence="8 9" id="KW-0378">Hydrolase</keyword>
<dbReference type="FunFam" id="3.40.1210.10:FF:000001">
    <property type="entry name" value="5'/3'-nucleotidase SurE"/>
    <property type="match status" value="1"/>
</dbReference>
<comment type="cofactor">
    <cofactor evidence="2">
        <name>Mg(2+)</name>
        <dbReference type="ChEBI" id="CHEBI:18420"/>
    </cofactor>
</comment>
<evidence type="ECO:0000256" key="9">
    <source>
        <dbReference type="HAMAP-Rule" id="MF_00060"/>
    </source>
</evidence>
<dbReference type="GO" id="GO:0008254">
    <property type="term" value="F:3'-nucleotidase activity"/>
    <property type="evidence" value="ECO:0007669"/>
    <property type="project" value="TreeGrafter"/>
</dbReference>
<evidence type="ECO:0000313" key="11">
    <source>
        <dbReference type="EMBL" id="SUO97396.1"/>
    </source>
</evidence>
<dbReference type="OrthoDB" id="9780815at2"/>
<comment type="cofactor">
    <cofactor evidence="9">
        <name>a divalent metal cation</name>
        <dbReference type="ChEBI" id="CHEBI:60240"/>
    </cofactor>
    <text evidence="9">Binds 1 divalent metal cation per subunit.</text>
</comment>
<dbReference type="GO" id="GO:0004309">
    <property type="term" value="F:exopolyphosphatase activity"/>
    <property type="evidence" value="ECO:0007669"/>
    <property type="project" value="TreeGrafter"/>
</dbReference>
<evidence type="ECO:0000256" key="3">
    <source>
        <dbReference type="ARBA" id="ARBA00004496"/>
    </source>
</evidence>
<reference evidence="11 12" key="1">
    <citation type="submission" date="2018-06" db="EMBL/GenBank/DDBJ databases">
        <authorList>
            <consortium name="Pathogen Informatics"/>
            <person name="Doyle S."/>
        </authorList>
    </citation>
    <scope>NUCLEOTIDE SEQUENCE [LARGE SCALE GENOMIC DNA]</scope>
    <source>
        <strain evidence="11 12">NCTC10717</strain>
    </source>
</reference>
<dbReference type="NCBIfam" id="NF001489">
    <property type="entry name" value="PRK00346.1-3"/>
    <property type="match status" value="1"/>
</dbReference>
<dbReference type="AlphaFoldDB" id="A0A380MZE6"/>
<name>A0A380MZE6_9GAMM</name>
<feature type="binding site" evidence="9">
    <location>
        <position position="92"/>
    </location>
    <ligand>
        <name>a divalent metal cation</name>
        <dbReference type="ChEBI" id="CHEBI:60240"/>
    </ligand>
</feature>
<dbReference type="EC" id="3.1.3.5" evidence="9"/>
<feature type="binding site" evidence="9">
    <location>
        <position position="8"/>
    </location>
    <ligand>
        <name>a divalent metal cation</name>
        <dbReference type="ChEBI" id="CHEBI:60240"/>
    </ligand>
</feature>
<dbReference type="Pfam" id="PF01975">
    <property type="entry name" value="SurE"/>
    <property type="match status" value="1"/>
</dbReference>
<dbReference type="NCBIfam" id="TIGR00087">
    <property type="entry name" value="surE"/>
    <property type="match status" value="1"/>
</dbReference>
<feature type="domain" description="Survival protein SurE-like phosphatase/nucleotidase" evidence="10">
    <location>
        <begin position="3"/>
        <end position="181"/>
    </location>
</feature>
<feature type="binding site" evidence="9">
    <location>
        <position position="40"/>
    </location>
    <ligand>
        <name>a divalent metal cation</name>
        <dbReference type="ChEBI" id="CHEBI:60240"/>
    </ligand>
</feature>
<evidence type="ECO:0000313" key="12">
    <source>
        <dbReference type="Proteomes" id="UP000254575"/>
    </source>
</evidence>
<dbReference type="HAMAP" id="MF_00060">
    <property type="entry name" value="SurE"/>
    <property type="match status" value="1"/>
</dbReference>
<dbReference type="PANTHER" id="PTHR30457">
    <property type="entry name" value="5'-NUCLEOTIDASE SURE"/>
    <property type="match status" value="1"/>
</dbReference>
<dbReference type="GO" id="GO:0008253">
    <property type="term" value="F:5'-nucleotidase activity"/>
    <property type="evidence" value="ECO:0007669"/>
    <property type="project" value="UniProtKB-UniRule"/>
</dbReference>
<evidence type="ECO:0000256" key="2">
    <source>
        <dbReference type="ARBA" id="ARBA00001946"/>
    </source>
</evidence>
<keyword evidence="6 9" id="KW-0479">Metal-binding</keyword>
<organism evidence="11 12">
    <name type="scientific">Suttonella indologenes</name>
    <dbReference type="NCBI Taxonomy" id="13276"/>
    <lineage>
        <taxon>Bacteria</taxon>
        <taxon>Pseudomonadati</taxon>
        <taxon>Pseudomonadota</taxon>
        <taxon>Gammaproteobacteria</taxon>
        <taxon>Cardiobacteriales</taxon>
        <taxon>Cardiobacteriaceae</taxon>
        <taxon>Suttonella</taxon>
    </lineage>
</organism>
<evidence type="ECO:0000256" key="1">
    <source>
        <dbReference type="ARBA" id="ARBA00000815"/>
    </source>
</evidence>
<keyword evidence="7 9" id="KW-0547">Nucleotide-binding</keyword>
<evidence type="ECO:0000256" key="6">
    <source>
        <dbReference type="ARBA" id="ARBA00022723"/>
    </source>
</evidence>
<dbReference type="GO" id="GO:0046872">
    <property type="term" value="F:metal ion binding"/>
    <property type="evidence" value="ECO:0007669"/>
    <property type="project" value="UniProtKB-UniRule"/>
</dbReference>
<dbReference type="SUPFAM" id="SSF64167">
    <property type="entry name" value="SurE-like"/>
    <property type="match status" value="1"/>
</dbReference>
<dbReference type="Proteomes" id="UP000254575">
    <property type="component" value="Unassembled WGS sequence"/>
</dbReference>
<dbReference type="PANTHER" id="PTHR30457:SF12">
    <property type="entry name" value="5'_3'-NUCLEOTIDASE SURE"/>
    <property type="match status" value="1"/>
</dbReference>
<dbReference type="GO" id="GO:0005737">
    <property type="term" value="C:cytoplasm"/>
    <property type="evidence" value="ECO:0007669"/>
    <property type="project" value="UniProtKB-SubCell"/>
</dbReference>
<evidence type="ECO:0000256" key="4">
    <source>
        <dbReference type="ARBA" id="ARBA00011062"/>
    </source>
</evidence>
<evidence type="ECO:0000259" key="10">
    <source>
        <dbReference type="Pfam" id="PF01975"/>
    </source>
</evidence>
<keyword evidence="5 9" id="KW-0963">Cytoplasm</keyword>
<dbReference type="InterPro" id="IPR002828">
    <property type="entry name" value="SurE-like_Pase/nucleotidase"/>
</dbReference>
<feature type="binding site" evidence="9">
    <location>
        <position position="9"/>
    </location>
    <ligand>
        <name>a divalent metal cation</name>
        <dbReference type="ChEBI" id="CHEBI:60240"/>
    </ligand>
</feature>
<dbReference type="EMBL" id="UHIA01000004">
    <property type="protein sequence ID" value="SUO97396.1"/>
    <property type="molecule type" value="Genomic_DNA"/>
</dbReference>
<evidence type="ECO:0000256" key="8">
    <source>
        <dbReference type="ARBA" id="ARBA00022801"/>
    </source>
</evidence>
<evidence type="ECO:0000256" key="5">
    <source>
        <dbReference type="ARBA" id="ARBA00022490"/>
    </source>
</evidence>
<proteinExistence type="inferred from homology"/>
<dbReference type="NCBIfam" id="NF001490">
    <property type="entry name" value="PRK00346.1-4"/>
    <property type="match status" value="1"/>
</dbReference>
<dbReference type="Gene3D" id="3.40.1210.10">
    <property type="entry name" value="Survival protein SurE-like phosphatase/nucleotidase"/>
    <property type="match status" value="1"/>
</dbReference>
<dbReference type="InterPro" id="IPR036523">
    <property type="entry name" value="SurE-like_sf"/>
</dbReference>
<sequence length="249" mass="26798">MLILLSNDDGYLAPGLQALASALRSYADRVLIMAPDRNMSGASHSLTLSRPLSVQAHGNDVFSVDGTPSDCVHLALNGYFEHKVDMVVSGINRGANLGDDVMYSGTVAAAYEGRNLGFPAMAVSNVSHRSQHFADSALLVVDLLKRLQKHTLPQGTFLNVNIPDLPYAEIKGFKTTVLGRRLPAQPIQRVNSPRGDEYLWIGAFGMADDAQADTDFAAVAQGYVSVTPLQFDLTHCAQLAAIERCLALD</sequence>
<protein>
    <recommendedName>
        <fullName evidence="9">5'-nucleotidase SurE</fullName>
        <ecNumber evidence="9">3.1.3.5</ecNumber>
    </recommendedName>
    <alternativeName>
        <fullName evidence="9">Nucleoside 5'-monophosphate phosphohydrolase</fullName>
    </alternativeName>
</protein>